<dbReference type="EMBL" id="CP054257">
    <property type="protein sequence ID" value="QTQ11746.1"/>
    <property type="molecule type" value="Genomic_DNA"/>
</dbReference>
<proteinExistence type="predicted"/>
<dbReference type="RefSeq" id="WP_210118541.1">
    <property type="nucleotide sequence ID" value="NZ_CP054257.1"/>
</dbReference>
<accession>A0A975IC89</accession>
<feature type="compositionally biased region" description="Polar residues" evidence="1">
    <location>
        <begin position="122"/>
        <end position="132"/>
    </location>
</feature>
<keyword evidence="2" id="KW-0472">Membrane</keyword>
<feature type="compositionally biased region" description="Low complexity" evidence="1">
    <location>
        <begin position="271"/>
        <end position="280"/>
    </location>
</feature>
<evidence type="ECO:0000256" key="2">
    <source>
        <dbReference type="SAM" id="Phobius"/>
    </source>
</evidence>
<feature type="transmembrane region" description="Helical" evidence="2">
    <location>
        <begin position="36"/>
        <end position="58"/>
    </location>
</feature>
<dbReference type="Proteomes" id="UP000671995">
    <property type="component" value="Chromosome"/>
</dbReference>
<feature type="compositionally biased region" description="Low complexity" evidence="1">
    <location>
        <begin position="287"/>
        <end position="296"/>
    </location>
</feature>
<organism evidence="3 4">
    <name type="scientific">Treponema parvum</name>
    <dbReference type="NCBI Taxonomy" id="138851"/>
    <lineage>
        <taxon>Bacteria</taxon>
        <taxon>Pseudomonadati</taxon>
        <taxon>Spirochaetota</taxon>
        <taxon>Spirochaetia</taxon>
        <taxon>Spirochaetales</taxon>
        <taxon>Treponemataceae</taxon>
        <taxon>Treponema</taxon>
    </lineage>
</organism>
<dbReference type="AlphaFoldDB" id="A0A975IC89"/>
<keyword evidence="2" id="KW-1133">Transmembrane helix</keyword>
<sequence length="318" mass="32958">MGGMMINPKVIVGSAMVGFFLSCFVGFLCRAGIPVILLRAFIFALVFGALGFGANFVAGKFLFAQDADVSMSDVSEKPASAQRASGGTIDITIADEELPSEENSTDFTVTKAVRSYHETNNGRKNGSGQAPSSEAAGVVNSAAERSPDPSSDKAPRKPSSSAPDASEIVPFHEESAPADDKDGEGETKPGSLQGFLFGMEGKKEGYSVPEGEVKEPSELDKAESTETSQPAENQDGSAKSEKSAGGIDELPDLGNFVADEQGEGTYTVTDSSDFSSPASSGFGGSSGSSKQSRSSSITDMNDSEVIAKAIRTVIANDN</sequence>
<name>A0A975IC89_9SPIR</name>
<evidence type="ECO:0000313" key="3">
    <source>
        <dbReference type="EMBL" id="QTQ11746.1"/>
    </source>
</evidence>
<feature type="compositionally biased region" description="Basic and acidic residues" evidence="1">
    <location>
        <begin position="170"/>
        <end position="187"/>
    </location>
</feature>
<evidence type="ECO:0000313" key="4">
    <source>
        <dbReference type="Proteomes" id="UP000671995"/>
    </source>
</evidence>
<feature type="transmembrane region" description="Helical" evidence="2">
    <location>
        <begin position="6"/>
        <end position="29"/>
    </location>
</feature>
<keyword evidence="2" id="KW-0812">Transmembrane</keyword>
<reference evidence="3" key="1">
    <citation type="submission" date="2020-05" db="EMBL/GenBank/DDBJ databases">
        <authorList>
            <person name="Zeng H."/>
            <person name="Chan Y.K."/>
            <person name="Watt R.M."/>
        </authorList>
    </citation>
    <scope>NUCLEOTIDE SEQUENCE</scope>
    <source>
        <strain evidence="3">ATCC 700773</strain>
    </source>
</reference>
<evidence type="ECO:0000256" key="1">
    <source>
        <dbReference type="SAM" id="MobiDB-lite"/>
    </source>
</evidence>
<protein>
    <submittedName>
        <fullName evidence="3">Uncharacterized protein</fullName>
    </submittedName>
</protein>
<feature type="compositionally biased region" description="Polar residues" evidence="1">
    <location>
        <begin position="225"/>
        <end position="237"/>
    </location>
</feature>
<feature type="region of interest" description="Disordered" evidence="1">
    <location>
        <begin position="118"/>
        <end position="305"/>
    </location>
</feature>
<gene>
    <name evidence="3" type="ORF">HRI96_05755</name>
</gene>
<feature type="compositionally biased region" description="Basic and acidic residues" evidence="1">
    <location>
        <begin position="200"/>
        <end position="224"/>
    </location>
</feature>
<reference evidence="3" key="2">
    <citation type="journal article" date="2021" name="Microbiol. Resour. Announc.">
        <title>Complete Genome Sequences of Three Human Oral Treponema parvum Isolates.</title>
        <authorList>
            <person name="Zeng H."/>
            <person name="Watt R.M."/>
        </authorList>
    </citation>
    <scope>NUCLEOTIDE SEQUENCE</scope>
    <source>
        <strain evidence="3">ATCC 700773</strain>
    </source>
</reference>
<feature type="compositionally biased region" description="Basic and acidic residues" evidence="1">
    <location>
        <begin position="145"/>
        <end position="155"/>
    </location>
</feature>